<dbReference type="PANTHER" id="PTHR23092:SF15">
    <property type="entry name" value="INACTIVE NON-CANONICAL POLY(A) RNA POLYMERASE PROTEIN TRF4-2-RELATED"/>
    <property type="match status" value="1"/>
</dbReference>
<feature type="compositionally biased region" description="Polar residues" evidence="7">
    <location>
        <begin position="598"/>
        <end position="607"/>
    </location>
</feature>
<dbReference type="InterPro" id="IPR002058">
    <property type="entry name" value="PAP_assoc"/>
</dbReference>
<dbReference type="InterPro" id="IPR043519">
    <property type="entry name" value="NT_sf"/>
</dbReference>
<protein>
    <recommendedName>
        <fullName evidence="3">polynucleotide adenylyltransferase</fullName>
        <ecNumber evidence="3">2.7.7.19</ecNumber>
    </recommendedName>
</protein>
<dbReference type="Pfam" id="PF03828">
    <property type="entry name" value="PAP_assoc"/>
    <property type="match status" value="1"/>
</dbReference>
<dbReference type="CDD" id="cd05402">
    <property type="entry name" value="NT_PAP_TUTase"/>
    <property type="match status" value="1"/>
</dbReference>
<dbReference type="Gramene" id="QL08p021548:mrna">
    <property type="protein sequence ID" value="QL08p021548:mrna"/>
    <property type="gene ID" value="QL08p021548"/>
</dbReference>
<feature type="region of interest" description="Disordered" evidence="7">
    <location>
        <begin position="392"/>
        <end position="420"/>
    </location>
</feature>
<dbReference type="PANTHER" id="PTHR23092">
    <property type="entry name" value="POLY(A) RNA POLYMERASE"/>
    <property type="match status" value="1"/>
</dbReference>
<dbReference type="EC" id="2.7.7.19" evidence="3"/>
<keyword evidence="6" id="KW-0460">Magnesium</keyword>
<dbReference type="InParanoid" id="A0A7N2MCH0"/>
<evidence type="ECO:0000256" key="4">
    <source>
        <dbReference type="ARBA" id="ARBA00022679"/>
    </source>
</evidence>
<evidence type="ECO:0000313" key="11">
    <source>
        <dbReference type="Proteomes" id="UP000594261"/>
    </source>
</evidence>
<feature type="compositionally biased region" description="Basic and acidic residues" evidence="7">
    <location>
        <begin position="553"/>
        <end position="582"/>
    </location>
</feature>
<feature type="compositionally biased region" description="Basic residues" evidence="7">
    <location>
        <begin position="583"/>
        <end position="592"/>
    </location>
</feature>
<reference evidence="10 11" key="1">
    <citation type="journal article" date="2016" name="G3 (Bethesda)">
        <title>First Draft Assembly and Annotation of the Genome of a California Endemic Oak Quercus lobata Nee (Fagaceae).</title>
        <authorList>
            <person name="Sork V.L."/>
            <person name="Fitz-Gibbon S.T."/>
            <person name="Puiu D."/>
            <person name="Crepeau M."/>
            <person name="Gugger P.F."/>
            <person name="Sherman R."/>
            <person name="Stevens K."/>
            <person name="Langley C.H."/>
            <person name="Pellegrini M."/>
            <person name="Salzberg S.L."/>
        </authorList>
    </citation>
    <scope>NUCLEOTIDE SEQUENCE [LARGE SCALE GENOMIC DNA]</scope>
    <source>
        <strain evidence="10 11">cv. SW786</strain>
    </source>
</reference>
<dbReference type="FunFam" id="3.30.460.10:FF:000006">
    <property type="entry name" value="non-canonical poly(A) RNA polymerase PAPD5"/>
    <property type="match status" value="1"/>
</dbReference>
<dbReference type="SUPFAM" id="SSF81631">
    <property type="entry name" value="PAP/OAS1 substrate-binding domain"/>
    <property type="match status" value="1"/>
</dbReference>
<name>A0A7N2MCH0_QUELO</name>
<dbReference type="GO" id="GO:1990817">
    <property type="term" value="F:poly(A) RNA polymerase activity"/>
    <property type="evidence" value="ECO:0007669"/>
    <property type="project" value="UniProtKB-EC"/>
</dbReference>
<dbReference type="InterPro" id="IPR054708">
    <property type="entry name" value="MTPAP-like_central"/>
</dbReference>
<sequence length="619" mass="68533">MEEGTSEAQNYLYETLSPLSYSTTTTTAYQSPPSDDEAKPYCVFRNEISLSVLNPDSHQTAAQDFFSLDVAGAAEPSASTPAREPKTPAREAATPRLETAWFRGNCTFKSPMLKLHKEIVDFCDFLSPTPEEQAARNTAVERVFDVVKHIWPHSKVEVFGSFKTGLYLPSSDIDVVILGSGLQIPQKGLVALSRALSQRGLAKNIQVIGKARVPIVKFVEKKSGVAFDISFDVQNGPLAAVFIKDALSKCPPLRPLCLILKVFLQQRELNEVYSGGIGSYALLAMLMAMLQSLPKSQAAPEHNLGILLVHFFDFYGRKLNTSDVGVSCKGAETFFLKSNKGFTNKGRPFLLAIEDPQAPENDIGKNSFNYFQNEEQEAIVRSTAQPTCRSRSRPWYWERPSTGGPKLERHRNCRRADPPSKAIERQRPRRLPGGFLASQASRLSCSEIRSAFAMAFSTLTNPKIIMDLGPNRSILGTIIRPDPVLLERKGGSNGDVTFNSLLPGAGEPLQHQYGEQQEILCNWQLGDEEEPLPRGNYMAGESSRSSGKKRKASSKEKTNKKAKENGGELGKVRYEENGSRKEKGVKKKRWRHNRDSSHSVVGRSSNGYGHYVGGSPWSR</sequence>
<organism evidence="10 11">
    <name type="scientific">Quercus lobata</name>
    <name type="common">Valley oak</name>
    <dbReference type="NCBI Taxonomy" id="97700"/>
    <lineage>
        <taxon>Eukaryota</taxon>
        <taxon>Viridiplantae</taxon>
        <taxon>Streptophyta</taxon>
        <taxon>Embryophyta</taxon>
        <taxon>Tracheophyta</taxon>
        <taxon>Spermatophyta</taxon>
        <taxon>Magnoliopsida</taxon>
        <taxon>eudicotyledons</taxon>
        <taxon>Gunneridae</taxon>
        <taxon>Pentapetalae</taxon>
        <taxon>rosids</taxon>
        <taxon>fabids</taxon>
        <taxon>Fagales</taxon>
        <taxon>Fagaceae</taxon>
        <taxon>Quercus</taxon>
    </lineage>
</organism>
<dbReference type="AlphaFoldDB" id="A0A7N2MCH0"/>
<evidence type="ECO:0000256" key="2">
    <source>
        <dbReference type="ARBA" id="ARBA00008593"/>
    </source>
</evidence>
<evidence type="ECO:0000313" key="10">
    <source>
        <dbReference type="EnsemblPlants" id="QL08p021548:mrna"/>
    </source>
</evidence>
<dbReference type="FunCoup" id="A0A7N2MCH0">
    <property type="interactions" value="1999"/>
</dbReference>
<feature type="domain" description="PAP-associated" evidence="8">
    <location>
        <begin position="303"/>
        <end position="361"/>
    </location>
</feature>
<dbReference type="GO" id="GO:0046872">
    <property type="term" value="F:metal ion binding"/>
    <property type="evidence" value="ECO:0007669"/>
    <property type="project" value="UniProtKB-KW"/>
</dbReference>
<accession>A0A7N2MCH0</accession>
<keyword evidence="4" id="KW-0808">Transferase</keyword>
<comment type="similarity">
    <text evidence="2">Belongs to the DNA polymerase type-B-like family.</text>
</comment>
<reference evidence="10" key="2">
    <citation type="submission" date="2021-01" db="UniProtKB">
        <authorList>
            <consortium name="EnsemblPlants"/>
        </authorList>
    </citation>
    <scope>IDENTIFICATION</scope>
</reference>
<evidence type="ECO:0000256" key="5">
    <source>
        <dbReference type="ARBA" id="ARBA00022723"/>
    </source>
</evidence>
<evidence type="ECO:0000259" key="8">
    <source>
        <dbReference type="Pfam" id="PF03828"/>
    </source>
</evidence>
<evidence type="ECO:0000259" key="9">
    <source>
        <dbReference type="Pfam" id="PF22600"/>
    </source>
</evidence>
<dbReference type="EnsemblPlants" id="QL08p021548:mrna">
    <property type="protein sequence ID" value="QL08p021548:mrna"/>
    <property type="gene ID" value="QL08p021548"/>
</dbReference>
<evidence type="ECO:0000256" key="7">
    <source>
        <dbReference type="SAM" id="MobiDB-lite"/>
    </source>
</evidence>
<comment type="cofactor">
    <cofactor evidence="1">
        <name>Mn(2+)</name>
        <dbReference type="ChEBI" id="CHEBI:29035"/>
    </cofactor>
</comment>
<keyword evidence="5" id="KW-0479">Metal-binding</keyword>
<proteinExistence type="inferred from homology"/>
<dbReference type="GO" id="GO:0003729">
    <property type="term" value="F:mRNA binding"/>
    <property type="evidence" value="ECO:0007669"/>
    <property type="project" value="TreeGrafter"/>
</dbReference>
<dbReference type="Gene3D" id="3.30.460.10">
    <property type="entry name" value="Beta Polymerase, domain 2"/>
    <property type="match status" value="1"/>
</dbReference>
<evidence type="ECO:0000256" key="1">
    <source>
        <dbReference type="ARBA" id="ARBA00001936"/>
    </source>
</evidence>
<feature type="domain" description="Poly(A) RNA polymerase mitochondrial-like central palm" evidence="9">
    <location>
        <begin position="115"/>
        <end position="234"/>
    </location>
</feature>
<dbReference type="InterPro" id="IPR045862">
    <property type="entry name" value="Trf4-like"/>
</dbReference>
<dbReference type="EMBL" id="LRBV02000008">
    <property type="status" value="NOT_ANNOTATED_CDS"/>
    <property type="molecule type" value="Genomic_DNA"/>
</dbReference>
<dbReference type="GO" id="GO:0031499">
    <property type="term" value="C:TRAMP complex"/>
    <property type="evidence" value="ECO:0007669"/>
    <property type="project" value="TreeGrafter"/>
</dbReference>
<dbReference type="GO" id="GO:0005730">
    <property type="term" value="C:nucleolus"/>
    <property type="evidence" value="ECO:0007669"/>
    <property type="project" value="TreeGrafter"/>
</dbReference>
<evidence type="ECO:0000256" key="3">
    <source>
        <dbReference type="ARBA" id="ARBA00012388"/>
    </source>
</evidence>
<dbReference type="Proteomes" id="UP000594261">
    <property type="component" value="Chromosome 8"/>
</dbReference>
<evidence type="ECO:0000256" key="6">
    <source>
        <dbReference type="ARBA" id="ARBA00022842"/>
    </source>
</evidence>
<keyword evidence="11" id="KW-1185">Reference proteome</keyword>
<dbReference type="SUPFAM" id="SSF81301">
    <property type="entry name" value="Nucleotidyltransferase"/>
    <property type="match status" value="1"/>
</dbReference>
<dbReference type="GO" id="GO:0031123">
    <property type="term" value="P:RNA 3'-end processing"/>
    <property type="evidence" value="ECO:0007669"/>
    <property type="project" value="TreeGrafter"/>
</dbReference>
<dbReference type="GO" id="GO:0043634">
    <property type="term" value="P:polyadenylation-dependent ncRNA catabolic process"/>
    <property type="evidence" value="ECO:0007669"/>
    <property type="project" value="TreeGrafter"/>
</dbReference>
<dbReference type="OMA" id="SKWPPLR"/>
<dbReference type="Pfam" id="PF22600">
    <property type="entry name" value="MTPAP-like_central"/>
    <property type="match status" value="1"/>
</dbReference>
<dbReference type="Gene3D" id="1.10.1410.10">
    <property type="match status" value="1"/>
</dbReference>
<feature type="region of interest" description="Disordered" evidence="7">
    <location>
        <begin position="531"/>
        <end position="619"/>
    </location>
</feature>